<sequence>MIAHYGDHSCLWLASLQAAAATNWIPELSRAIQCASSTGRFLDFWADTPPHELPPCVDDCSSGPGRATVLNAFCARSNDFVGETKLGFTLHWTCPRIGDPSLSGCEWSASPSAEEGTISALQYRDIAGIKIGQMLRVPPTNVHCTFMYWSNAQYDWELEYFNLFRYDELDGRTLREELKNLRKLQSNDEPYEWYLACRVDTQRLLPTTDGLEIFSTRNAAALSSVFGRDILFFGDVSVSITPSPAPMEASSFPLAIFIATISAALAVVIGTTILVRRSNKYRVVPDVLASAMAEAEADDRFASQPSSSSLDENYQDRMREAREVVNPFKRFAKQHEEQQRAQARRLEKAKREREEREKERREMKKEKEKQEQERAQARKARETAREAEAARSKKEPEPAASNEGKPSSASAEQACLEDLGASAELSAVRELRCELEKSKADEPHRKRKQRFKKLQLKWHPDKNRSDEATAVFQFLQSKKSWYLGK</sequence>
<reference evidence="3 4" key="1">
    <citation type="submission" date="2020-04" db="EMBL/GenBank/DDBJ databases">
        <title>Perkinsus olseni comparative genomics.</title>
        <authorList>
            <person name="Bogema D.R."/>
        </authorList>
    </citation>
    <scope>NUCLEOTIDE SEQUENCE [LARGE SCALE GENOMIC DNA]</scope>
    <source>
        <strain evidence="3">ATCC PRA-31</strain>
    </source>
</reference>
<evidence type="ECO:0008006" key="5">
    <source>
        <dbReference type="Google" id="ProtNLM"/>
    </source>
</evidence>
<dbReference type="CDD" id="cd06257">
    <property type="entry name" value="DnaJ"/>
    <property type="match status" value="1"/>
</dbReference>
<feature type="transmembrane region" description="Helical" evidence="2">
    <location>
        <begin position="252"/>
        <end position="275"/>
    </location>
</feature>
<dbReference type="SUPFAM" id="SSF46565">
    <property type="entry name" value="Chaperone J-domain"/>
    <property type="match status" value="1"/>
</dbReference>
<evidence type="ECO:0000256" key="2">
    <source>
        <dbReference type="SAM" id="Phobius"/>
    </source>
</evidence>
<evidence type="ECO:0000256" key="1">
    <source>
        <dbReference type="SAM" id="MobiDB-lite"/>
    </source>
</evidence>
<gene>
    <name evidence="3" type="ORF">FOL46_001499</name>
</gene>
<evidence type="ECO:0000313" key="4">
    <source>
        <dbReference type="Proteomes" id="UP000572268"/>
    </source>
</evidence>
<feature type="compositionally biased region" description="Basic and acidic residues" evidence="1">
    <location>
        <begin position="435"/>
        <end position="444"/>
    </location>
</feature>
<feature type="compositionally biased region" description="Polar residues" evidence="1">
    <location>
        <begin position="303"/>
        <end position="312"/>
    </location>
</feature>
<proteinExistence type="predicted"/>
<feature type="region of interest" description="Disordered" evidence="1">
    <location>
        <begin position="435"/>
        <end position="457"/>
    </location>
</feature>
<keyword evidence="2" id="KW-0812">Transmembrane</keyword>
<keyword evidence="2" id="KW-0472">Membrane</keyword>
<feature type="compositionally biased region" description="Basic residues" evidence="1">
    <location>
        <begin position="445"/>
        <end position="456"/>
    </location>
</feature>
<keyword evidence="2" id="KW-1133">Transmembrane helix</keyword>
<dbReference type="InterPro" id="IPR036869">
    <property type="entry name" value="J_dom_sf"/>
</dbReference>
<name>A0A7J6ME98_PEROL</name>
<dbReference type="Proteomes" id="UP000572268">
    <property type="component" value="Unassembled WGS sequence"/>
</dbReference>
<dbReference type="InterPro" id="IPR001623">
    <property type="entry name" value="DnaJ_domain"/>
</dbReference>
<feature type="compositionally biased region" description="Basic and acidic residues" evidence="1">
    <location>
        <begin position="333"/>
        <end position="397"/>
    </location>
</feature>
<feature type="region of interest" description="Disordered" evidence="1">
    <location>
        <begin position="295"/>
        <end position="315"/>
    </location>
</feature>
<accession>A0A7J6ME98</accession>
<evidence type="ECO:0000313" key="3">
    <source>
        <dbReference type="EMBL" id="KAF4669321.1"/>
    </source>
</evidence>
<dbReference type="Gene3D" id="1.10.287.110">
    <property type="entry name" value="DnaJ domain"/>
    <property type="match status" value="1"/>
</dbReference>
<dbReference type="AlphaFoldDB" id="A0A7J6ME98"/>
<organism evidence="3 4">
    <name type="scientific">Perkinsus olseni</name>
    <name type="common">Perkinsus atlanticus</name>
    <dbReference type="NCBI Taxonomy" id="32597"/>
    <lineage>
        <taxon>Eukaryota</taxon>
        <taxon>Sar</taxon>
        <taxon>Alveolata</taxon>
        <taxon>Perkinsozoa</taxon>
        <taxon>Perkinsea</taxon>
        <taxon>Perkinsida</taxon>
        <taxon>Perkinsidae</taxon>
        <taxon>Perkinsus</taxon>
    </lineage>
</organism>
<feature type="region of interest" description="Disordered" evidence="1">
    <location>
        <begin position="330"/>
        <end position="416"/>
    </location>
</feature>
<dbReference type="EMBL" id="JABANN010000142">
    <property type="protein sequence ID" value="KAF4669321.1"/>
    <property type="molecule type" value="Genomic_DNA"/>
</dbReference>
<comment type="caution">
    <text evidence="3">The sequence shown here is derived from an EMBL/GenBank/DDBJ whole genome shotgun (WGS) entry which is preliminary data.</text>
</comment>
<protein>
    <recommendedName>
        <fullName evidence="5">J domain-containing protein</fullName>
    </recommendedName>
</protein>